<keyword evidence="1" id="KW-0175">Coiled coil</keyword>
<organism evidence="3 4">
    <name type="scientific">Tortispora caseinolytica NRRL Y-17796</name>
    <dbReference type="NCBI Taxonomy" id="767744"/>
    <lineage>
        <taxon>Eukaryota</taxon>
        <taxon>Fungi</taxon>
        <taxon>Dikarya</taxon>
        <taxon>Ascomycota</taxon>
        <taxon>Saccharomycotina</taxon>
        <taxon>Trigonopsidomycetes</taxon>
        <taxon>Trigonopsidales</taxon>
        <taxon>Trigonopsidaceae</taxon>
        <taxon>Tortispora</taxon>
    </lineage>
</organism>
<feature type="compositionally biased region" description="Basic and acidic residues" evidence="2">
    <location>
        <begin position="459"/>
        <end position="468"/>
    </location>
</feature>
<evidence type="ECO:0000313" key="3">
    <source>
        <dbReference type="EMBL" id="ODV90230.1"/>
    </source>
</evidence>
<feature type="region of interest" description="Disordered" evidence="2">
    <location>
        <begin position="459"/>
        <end position="497"/>
    </location>
</feature>
<gene>
    <name evidence="3" type="ORF">CANCADRAFT_103872</name>
</gene>
<feature type="coiled-coil region" evidence="1">
    <location>
        <begin position="343"/>
        <end position="398"/>
    </location>
</feature>
<evidence type="ECO:0000313" key="4">
    <source>
        <dbReference type="Proteomes" id="UP000095023"/>
    </source>
</evidence>
<evidence type="ECO:0000256" key="1">
    <source>
        <dbReference type="SAM" id="Coils"/>
    </source>
</evidence>
<accession>A0A1E4TEP5</accession>
<reference evidence="4" key="1">
    <citation type="submission" date="2016-02" db="EMBL/GenBank/DDBJ databases">
        <title>Comparative genomics of biotechnologically important yeasts.</title>
        <authorList>
            <consortium name="DOE Joint Genome Institute"/>
            <person name="Riley R."/>
            <person name="Haridas S."/>
            <person name="Wolfe K.H."/>
            <person name="Lopes M.R."/>
            <person name="Hittinger C.T."/>
            <person name="Goker M."/>
            <person name="Salamov A."/>
            <person name="Wisecaver J."/>
            <person name="Long T.M."/>
            <person name="Aerts A.L."/>
            <person name="Barry K."/>
            <person name="Choi C."/>
            <person name="Clum A."/>
            <person name="Coughlan A.Y."/>
            <person name="Deshpande S."/>
            <person name="Douglass A.P."/>
            <person name="Hanson S.J."/>
            <person name="Klenk H.-P."/>
            <person name="Labutti K."/>
            <person name="Lapidus A."/>
            <person name="Lindquist E."/>
            <person name="Lipzen A."/>
            <person name="Meier-Kolthoff J.P."/>
            <person name="Ohm R.A."/>
            <person name="Otillar R.P."/>
            <person name="Pangilinan J."/>
            <person name="Peng Y."/>
            <person name="Rokas A."/>
            <person name="Rosa C.A."/>
            <person name="Scheuner C."/>
            <person name="Sibirny A.A."/>
            <person name="Slot J.C."/>
            <person name="Stielow J.B."/>
            <person name="Sun H."/>
            <person name="Kurtzman C.P."/>
            <person name="Blackwell M."/>
            <person name="Jeffries T.W."/>
            <person name="Grigoriev I.V."/>
        </authorList>
    </citation>
    <scope>NUCLEOTIDE SEQUENCE [LARGE SCALE GENOMIC DNA]</scope>
    <source>
        <strain evidence="4">NRRL Y-17796</strain>
    </source>
</reference>
<evidence type="ECO:0000256" key="2">
    <source>
        <dbReference type="SAM" id="MobiDB-lite"/>
    </source>
</evidence>
<proteinExistence type="predicted"/>
<dbReference type="Proteomes" id="UP000095023">
    <property type="component" value="Unassembled WGS sequence"/>
</dbReference>
<keyword evidence="4" id="KW-1185">Reference proteome</keyword>
<feature type="region of interest" description="Disordered" evidence="2">
    <location>
        <begin position="1"/>
        <end position="40"/>
    </location>
</feature>
<protein>
    <submittedName>
        <fullName evidence="3">Uncharacterized protein</fullName>
    </submittedName>
</protein>
<sequence>MGFAQKKSPQSSDAKLLSDPPTSQTSPSSSGVVPADRSPSRHFYVKSHMDKVNKSSPQPDDLLHALHSLQSVCTFIQSTLDGISKEFEGLVYRSKDNGSSLIVLTQKLSDIGSSVQDSIEGFGKQVELNIECTSKVASEAAATYSAINEIAQSVRGPMAEIPALSQSIQNTETQLAAQQSLLQKVSSLAEYFADIQAQLTDMKSQLPKFSDQLASLPSKSDSDRIISAQLLPIISSIQSLSEEVSKANELSSNELALIRQEREATADEISTMIQQNASDLSNVFAASTKTIESNITQKLDNLSINDPLPNQKLLEQLLEKFNTLETKVDSIPQIAPADYQSQLDQYNEQIESLSGKKTALIADLQMLENAIQIRSEQYNALELRIQQLEERVKNALSGKAQSILSQQIEYAINYSPEPDPKYKARAATYRMRAVSAALSSSTKQERRYFSLRQISDNELKEKNEEHVKSSQSDPLGRKTSIGRRITSLFGGKENRSQ</sequence>
<name>A0A1E4TEP5_9ASCO</name>
<dbReference type="AlphaFoldDB" id="A0A1E4TEP5"/>
<feature type="compositionally biased region" description="Low complexity" evidence="2">
    <location>
        <begin position="18"/>
        <end position="30"/>
    </location>
</feature>
<dbReference type="EMBL" id="KV453842">
    <property type="protein sequence ID" value="ODV90230.1"/>
    <property type="molecule type" value="Genomic_DNA"/>
</dbReference>